<protein>
    <recommendedName>
        <fullName evidence="8">Lipoprotein</fullName>
    </recommendedName>
</protein>
<gene>
    <name evidence="11" type="primary">sctJ</name>
    <name evidence="12" type="ORF">FRZ40_00500</name>
    <name evidence="11" type="ORF">V4C56_24325</name>
</gene>
<reference evidence="12 13" key="1">
    <citation type="journal article" date="2018" name="Int. J. Syst. Evol. Microbiol.">
        <title>Paraburkholderia azotifigens sp. nov., a nitrogen-fixing bacterium isolated from paddy soil.</title>
        <authorList>
            <person name="Choi G.M."/>
            <person name="Im W.T."/>
        </authorList>
    </citation>
    <scope>NUCLEOTIDE SEQUENCE [LARGE SCALE GENOMIC DNA]</scope>
    <source>
        <strain evidence="12 13">NF 2-5-3</strain>
    </source>
</reference>
<dbReference type="InterPro" id="IPR003282">
    <property type="entry name" value="T3SS_SctJ"/>
</dbReference>
<dbReference type="Proteomes" id="UP000321776">
    <property type="component" value="Unassembled WGS sequence"/>
</dbReference>
<keyword evidence="6 8" id="KW-0998">Cell outer membrane</keyword>
<comment type="subcellular location">
    <subcellularLocation>
        <location evidence="1">Cell outer membrane</location>
        <topology evidence="1">Lipid-anchor</topology>
    </subcellularLocation>
</comment>
<evidence type="ECO:0000313" key="13">
    <source>
        <dbReference type="Proteomes" id="UP000321776"/>
    </source>
</evidence>
<keyword evidence="14" id="KW-1185">Reference proteome</keyword>
<organism evidence="12 13">
    <name type="scientific">Paraburkholderia azotifigens</name>
    <dbReference type="NCBI Taxonomy" id="2057004"/>
    <lineage>
        <taxon>Bacteria</taxon>
        <taxon>Pseudomonadati</taxon>
        <taxon>Pseudomonadota</taxon>
        <taxon>Betaproteobacteria</taxon>
        <taxon>Burkholderiales</taxon>
        <taxon>Burkholderiaceae</taxon>
        <taxon>Paraburkholderia</taxon>
    </lineage>
</organism>
<dbReference type="RefSeq" id="WP_147232965.1">
    <property type="nucleotide sequence ID" value="NZ_JAZHFZ010000017.1"/>
</dbReference>
<feature type="transmembrane region" description="Helical" evidence="8">
    <location>
        <begin position="214"/>
        <end position="235"/>
    </location>
</feature>
<dbReference type="Gene3D" id="3.30.300.30">
    <property type="match status" value="1"/>
</dbReference>
<dbReference type="Pfam" id="PF01514">
    <property type="entry name" value="YscJ_FliF"/>
    <property type="match status" value="1"/>
</dbReference>
<dbReference type="NCBIfam" id="TIGR02544">
    <property type="entry name" value="III_secr_YscJ"/>
    <property type="match status" value="1"/>
</dbReference>
<evidence type="ECO:0000256" key="8">
    <source>
        <dbReference type="RuleBase" id="RU364102"/>
    </source>
</evidence>
<evidence type="ECO:0000256" key="5">
    <source>
        <dbReference type="ARBA" id="ARBA00023139"/>
    </source>
</evidence>
<dbReference type="InterPro" id="IPR043427">
    <property type="entry name" value="YscJ/FliF"/>
</dbReference>
<evidence type="ECO:0000313" key="11">
    <source>
        <dbReference type="EMBL" id="MEM5342733.1"/>
    </source>
</evidence>
<feature type="domain" description="Flagellar M-ring N-terminal" evidence="10">
    <location>
        <begin position="19"/>
        <end position="180"/>
    </location>
</feature>
<evidence type="ECO:0000313" key="14">
    <source>
        <dbReference type="Proteomes" id="UP001481677"/>
    </source>
</evidence>
<sequence>MRRALILLPLLFLVGCKASLFEGLEEDQANQIIAVLSQHGIEGAKERNADKTWNVSVGGDDVVTATEITREYALPHGNHANLGELFARQGLISNPDEDRVRYVYGLTQELSETLEKIDGVLVARVHIVQPERDPLMRQVTPPSASVMLRYRSDYNLEYMRDKIRGLVAGSVEGLTPDHVYLTFIPVTPVAAPANAKSDVDMRFITAAGESHHNATLALIAATVMALLLIISAWVWDSGIRSFAPTFFRRRQLKNAQKARSDETPAASDQGDAS</sequence>
<reference evidence="11 14" key="3">
    <citation type="submission" date="2024-01" db="EMBL/GenBank/DDBJ databases">
        <title>The diversity of rhizobia nodulating Mimosa spp. in eleven states of Brazil covering several biomes is determined by host plant, location, and edaphic factors.</title>
        <authorList>
            <person name="Rouws L."/>
            <person name="Barauna A."/>
            <person name="Beukes C."/>
            <person name="De Faria S.M."/>
            <person name="Gross E."/>
            <person name="Dos Reis Junior F.B."/>
            <person name="Simon M."/>
            <person name="Maluk M."/>
            <person name="Odee D.W."/>
            <person name="Kenicer G."/>
            <person name="Young J.P.W."/>
            <person name="Reis V.M."/>
            <person name="Zilli J."/>
            <person name="James E.K."/>
        </authorList>
    </citation>
    <scope>NUCLEOTIDE SEQUENCE [LARGE SCALE GENOMIC DNA]</scope>
    <source>
        <strain evidence="11 14">JPY530</strain>
    </source>
</reference>
<evidence type="ECO:0000313" key="12">
    <source>
        <dbReference type="EMBL" id="TXC86175.1"/>
    </source>
</evidence>
<dbReference type="Proteomes" id="UP001481677">
    <property type="component" value="Unassembled WGS sequence"/>
</dbReference>
<evidence type="ECO:0000256" key="9">
    <source>
        <dbReference type="SAM" id="MobiDB-lite"/>
    </source>
</evidence>
<feature type="chain" id="PRO_5023159283" description="Lipoprotein" evidence="8">
    <location>
        <begin position="21"/>
        <end position="273"/>
    </location>
</feature>
<evidence type="ECO:0000256" key="7">
    <source>
        <dbReference type="ARBA" id="ARBA00023288"/>
    </source>
</evidence>
<keyword evidence="3 8" id="KW-0732">Signal</keyword>
<keyword evidence="8" id="KW-1133">Transmembrane helix</keyword>
<dbReference type="GO" id="GO:0009306">
    <property type="term" value="P:protein secretion"/>
    <property type="evidence" value="ECO:0007669"/>
    <property type="project" value="InterPro"/>
</dbReference>
<dbReference type="EMBL" id="VOQS01000001">
    <property type="protein sequence ID" value="TXC86175.1"/>
    <property type="molecule type" value="Genomic_DNA"/>
</dbReference>
<dbReference type="PANTHER" id="PTHR30046">
    <property type="entry name" value="FLAGELLAR M-RING PROTEIN"/>
    <property type="match status" value="1"/>
</dbReference>
<evidence type="ECO:0000256" key="3">
    <source>
        <dbReference type="ARBA" id="ARBA00022729"/>
    </source>
</evidence>
<reference evidence="12" key="2">
    <citation type="submission" date="2019-08" db="EMBL/GenBank/DDBJ databases">
        <authorList>
            <person name="Im W.-T."/>
        </authorList>
    </citation>
    <scope>NUCLEOTIDE SEQUENCE</scope>
    <source>
        <strain evidence="12">NF 2-5-3</strain>
    </source>
</reference>
<feature type="region of interest" description="Disordered" evidence="9">
    <location>
        <begin position="254"/>
        <end position="273"/>
    </location>
</feature>
<evidence type="ECO:0000259" key="10">
    <source>
        <dbReference type="Pfam" id="PF01514"/>
    </source>
</evidence>
<keyword evidence="5 8" id="KW-0564">Palmitate</keyword>
<evidence type="ECO:0000256" key="1">
    <source>
        <dbReference type="ARBA" id="ARBA00004459"/>
    </source>
</evidence>
<keyword evidence="8" id="KW-0812">Transmembrane</keyword>
<dbReference type="PANTHER" id="PTHR30046:SF2">
    <property type="entry name" value="YOP PROTEINS TRANSLOCATION LIPOPROTEIN J"/>
    <property type="match status" value="1"/>
</dbReference>
<evidence type="ECO:0000256" key="6">
    <source>
        <dbReference type="ARBA" id="ARBA00023237"/>
    </source>
</evidence>
<dbReference type="PROSITE" id="PS51257">
    <property type="entry name" value="PROKAR_LIPOPROTEIN"/>
    <property type="match status" value="1"/>
</dbReference>
<keyword evidence="7 8" id="KW-0449">Lipoprotein</keyword>
<comment type="similarity">
    <text evidence="2 8">Belongs to the YscJ lipoprotein family.</text>
</comment>
<dbReference type="AlphaFoldDB" id="A0A5C6VQX3"/>
<evidence type="ECO:0000256" key="2">
    <source>
        <dbReference type="ARBA" id="ARBA00009509"/>
    </source>
</evidence>
<accession>A0A5C6VQX3</accession>
<evidence type="ECO:0000256" key="4">
    <source>
        <dbReference type="ARBA" id="ARBA00023136"/>
    </source>
</evidence>
<comment type="caution">
    <text evidence="12">The sequence shown here is derived from an EMBL/GenBank/DDBJ whole genome shotgun (WGS) entry which is preliminary data.</text>
</comment>
<name>A0A5C6VQX3_9BURK</name>
<feature type="signal peptide" evidence="8">
    <location>
        <begin position="1"/>
        <end position="20"/>
    </location>
</feature>
<dbReference type="Gene3D" id="3.30.70.1530">
    <property type="entry name" value="Hypothetical protein rpa1041"/>
    <property type="match status" value="1"/>
</dbReference>
<keyword evidence="4 8" id="KW-0472">Membrane</keyword>
<dbReference type="GO" id="GO:0009279">
    <property type="term" value="C:cell outer membrane"/>
    <property type="evidence" value="ECO:0007669"/>
    <property type="project" value="UniProtKB-SubCell"/>
</dbReference>
<dbReference type="PRINTS" id="PR01338">
    <property type="entry name" value="TYPE3OMKPROT"/>
</dbReference>
<proteinExistence type="inferred from homology"/>
<dbReference type="EMBL" id="JAZHGA010000018">
    <property type="protein sequence ID" value="MEM5342733.1"/>
    <property type="molecule type" value="Genomic_DNA"/>
</dbReference>
<dbReference type="InterPro" id="IPR045851">
    <property type="entry name" value="AMP-bd_C_sf"/>
</dbReference>
<dbReference type="InterPro" id="IPR006182">
    <property type="entry name" value="FliF_N_dom"/>
</dbReference>